<dbReference type="Pfam" id="PF25304">
    <property type="entry name" value="WHD_eIF2D"/>
    <property type="match status" value="1"/>
</dbReference>
<dbReference type="Gene3D" id="3.10.400.20">
    <property type="match status" value="1"/>
</dbReference>
<accession>A0AAD9CXN4</accession>
<dbReference type="InterPro" id="IPR036877">
    <property type="entry name" value="SUI1_dom_sf"/>
</dbReference>
<dbReference type="Gene3D" id="3.30.780.10">
    <property type="entry name" value="SUI1-like domain"/>
    <property type="match status" value="1"/>
</dbReference>
<feature type="domain" description="eIF2D winged helix" evidence="4">
    <location>
        <begin position="275"/>
        <end position="359"/>
    </location>
</feature>
<gene>
    <name evidence="5" type="ORF">DB88DRAFT_488652</name>
</gene>
<evidence type="ECO:0000313" key="5">
    <source>
        <dbReference type="EMBL" id="KAK1923972.1"/>
    </source>
</evidence>
<keyword evidence="6" id="KW-1185">Reference proteome</keyword>
<evidence type="ECO:0000259" key="2">
    <source>
        <dbReference type="Pfam" id="PF01253"/>
    </source>
</evidence>
<evidence type="ECO:0000259" key="3">
    <source>
        <dbReference type="Pfam" id="PF17832"/>
    </source>
</evidence>
<protein>
    <recommendedName>
        <fullName evidence="7">SUI1 domain-containing protein</fullName>
    </recommendedName>
</protein>
<feature type="region of interest" description="Disordered" evidence="1">
    <location>
        <begin position="224"/>
        <end position="247"/>
    </location>
</feature>
<dbReference type="InterPro" id="IPR057429">
    <property type="entry name" value="WH_eIF2D"/>
</dbReference>
<dbReference type="Pfam" id="PF01253">
    <property type="entry name" value="SUI1"/>
    <property type="match status" value="1"/>
</dbReference>
<dbReference type="PANTHER" id="PTHR12217">
    <property type="entry name" value="EUKARYOTIC TRANSLATION INITIATION FACTOR 2D"/>
    <property type="match status" value="1"/>
</dbReference>
<proteinExistence type="predicted"/>
<dbReference type="SUPFAM" id="SSF55159">
    <property type="entry name" value="eIF1-like"/>
    <property type="match status" value="1"/>
</dbReference>
<feature type="compositionally biased region" description="Pro residues" evidence="1">
    <location>
        <begin position="224"/>
        <end position="236"/>
    </location>
</feature>
<organism evidence="5 6">
    <name type="scientific">Papiliotrema laurentii</name>
    <name type="common">Cryptococcus laurentii</name>
    <dbReference type="NCBI Taxonomy" id="5418"/>
    <lineage>
        <taxon>Eukaryota</taxon>
        <taxon>Fungi</taxon>
        <taxon>Dikarya</taxon>
        <taxon>Basidiomycota</taxon>
        <taxon>Agaricomycotina</taxon>
        <taxon>Tremellomycetes</taxon>
        <taxon>Tremellales</taxon>
        <taxon>Rhynchogastremaceae</taxon>
        <taxon>Papiliotrema</taxon>
    </lineage>
</organism>
<dbReference type="GO" id="GO:0001731">
    <property type="term" value="P:formation of translation preinitiation complex"/>
    <property type="evidence" value="ECO:0007669"/>
    <property type="project" value="InterPro"/>
</dbReference>
<dbReference type="InterPro" id="IPR001950">
    <property type="entry name" value="SUI1"/>
</dbReference>
<feature type="domain" description="SUI1" evidence="2">
    <location>
        <begin position="511"/>
        <end position="591"/>
    </location>
</feature>
<dbReference type="AlphaFoldDB" id="A0AAD9CXN4"/>
<dbReference type="Pfam" id="PF17832">
    <property type="entry name" value="Pre-PUA"/>
    <property type="match status" value="1"/>
</dbReference>
<dbReference type="FunFam" id="3.30.780.10:FF:000008">
    <property type="entry name" value="eukaryotic translation initiation factor 2D"/>
    <property type="match status" value="1"/>
</dbReference>
<dbReference type="GO" id="GO:0003743">
    <property type="term" value="F:translation initiation factor activity"/>
    <property type="evidence" value="ECO:0007669"/>
    <property type="project" value="InterPro"/>
</dbReference>
<comment type="caution">
    <text evidence="5">The sequence shown here is derived from an EMBL/GenBank/DDBJ whole genome shotgun (WGS) entry which is preliminary data.</text>
</comment>
<name>A0AAD9CXN4_PAPLA</name>
<sequence>MFKKALAHQSNATPIRSSARRQLIAAVLAQYPSCLEPGVADDGPSEKELGKVLVPEGVRMGSFETSAGIEGTMYFDQEGDPLWMTFGRNSKEYIPTLSLLSLPLPHPPLPILQIHHPIPPPLLTGAPLFVPALRNLSRLWYIPDVPEGGIVAFAISEKNDLDVSYIGIGRVVAKGGVRGAVERRLQKLRSDTDVDEGKFCEVLCIKDDHLWEISSKPTLPTFPLPIPRQALAPPPQSTAGPSSSNVSEVQNNVAKMAISDTPKAPSNLSASDISTLLSLALLQTLSPESASSPSFPIPASQLYSGFILPNRPAYIPKDQRDDVVIAKSEWKKLAKWMKEASKEGLIKIKDSKGEITVQSCDVNHPSIQGHTTFVTIAEDDAKAAKRAAREAAAVGDGSVTGKGKRRELEVEELWKPGPGAVSFWEAAGVDKASLNPAHSLKTALDEYLVKRKLVDDRDHRLVKLDDELGRAVGAKNPTGQVMARDEVLRRLRAGVTWSVSIGGTVRKGPLQPITMAVKTRQGRKTVTIVTGLETFGVDIEEFAEELRKLCAGSASIQPLTGSSPKLNLQEIMVQGPQVKVITEALVEKGIPKRWIKEVEGGKRK</sequence>
<dbReference type="InterPro" id="IPR039757">
    <property type="entry name" value="EIF2D"/>
</dbReference>
<reference evidence="5" key="1">
    <citation type="submission" date="2023-02" db="EMBL/GenBank/DDBJ databases">
        <title>Identification and recombinant expression of a fungal hydrolase from Papiliotrema laurentii that hydrolyzes apple cutin and clears colloidal polyester polyurethane.</title>
        <authorList>
            <consortium name="DOE Joint Genome Institute"/>
            <person name="Roman V.A."/>
            <person name="Bojanowski C."/>
            <person name="Crable B.R."/>
            <person name="Wagner D.N."/>
            <person name="Hung C.S."/>
            <person name="Nadeau L.J."/>
            <person name="Schratz L."/>
            <person name="Haridas S."/>
            <person name="Pangilinan J."/>
            <person name="Lipzen A."/>
            <person name="Na H."/>
            <person name="Yan M."/>
            <person name="Ng V."/>
            <person name="Grigoriev I.V."/>
            <person name="Spatafora J.W."/>
            <person name="Barlow D."/>
            <person name="Biffinger J."/>
            <person name="Kelley-Loughnane N."/>
            <person name="Varaljay V.A."/>
            <person name="Crookes-Goodson W.J."/>
        </authorList>
    </citation>
    <scope>NUCLEOTIDE SEQUENCE</scope>
    <source>
        <strain evidence="5">5307AH</strain>
    </source>
</reference>
<dbReference type="PANTHER" id="PTHR12217:SF4">
    <property type="entry name" value="EUKARYOTIC TRANSLATION INITIATION FACTOR 2D"/>
    <property type="match status" value="1"/>
</dbReference>
<dbReference type="InterPro" id="IPR036885">
    <property type="entry name" value="SWIB_MDM2_dom_sf"/>
</dbReference>
<dbReference type="InterPro" id="IPR039759">
    <property type="entry name" value="eIF2D_SUI1"/>
</dbReference>
<dbReference type="InterPro" id="IPR041366">
    <property type="entry name" value="Pre-PUA"/>
</dbReference>
<dbReference type="CDD" id="cd11608">
    <property type="entry name" value="eIF2D_C"/>
    <property type="match status" value="1"/>
</dbReference>
<evidence type="ECO:0000313" key="6">
    <source>
        <dbReference type="Proteomes" id="UP001182556"/>
    </source>
</evidence>
<dbReference type="Proteomes" id="UP001182556">
    <property type="component" value="Unassembled WGS sequence"/>
</dbReference>
<evidence type="ECO:0000256" key="1">
    <source>
        <dbReference type="SAM" id="MobiDB-lite"/>
    </source>
</evidence>
<feature type="domain" description="Pre-PUA" evidence="3">
    <location>
        <begin position="10"/>
        <end position="100"/>
    </location>
</feature>
<dbReference type="SUPFAM" id="SSF47592">
    <property type="entry name" value="SWIB/MDM2 domain"/>
    <property type="match status" value="1"/>
</dbReference>
<evidence type="ECO:0000259" key="4">
    <source>
        <dbReference type="Pfam" id="PF25304"/>
    </source>
</evidence>
<dbReference type="EMBL" id="JAODAN010000005">
    <property type="protein sequence ID" value="KAK1923972.1"/>
    <property type="molecule type" value="Genomic_DNA"/>
</dbReference>
<evidence type="ECO:0008006" key="7">
    <source>
        <dbReference type="Google" id="ProtNLM"/>
    </source>
</evidence>